<evidence type="ECO:0000313" key="3">
    <source>
        <dbReference type="Proteomes" id="UP001476247"/>
    </source>
</evidence>
<dbReference type="Proteomes" id="UP001476247">
    <property type="component" value="Unassembled WGS sequence"/>
</dbReference>
<organism evidence="2 3">
    <name type="scientific">Helicostylum pulchrum</name>
    <dbReference type="NCBI Taxonomy" id="562976"/>
    <lineage>
        <taxon>Eukaryota</taxon>
        <taxon>Fungi</taxon>
        <taxon>Fungi incertae sedis</taxon>
        <taxon>Mucoromycota</taxon>
        <taxon>Mucoromycotina</taxon>
        <taxon>Mucoromycetes</taxon>
        <taxon>Mucorales</taxon>
        <taxon>Mucorineae</taxon>
        <taxon>Mucoraceae</taxon>
        <taxon>Helicostylum</taxon>
    </lineage>
</organism>
<evidence type="ECO:0008006" key="4">
    <source>
        <dbReference type="Google" id="ProtNLM"/>
    </source>
</evidence>
<name>A0ABP9YCI9_9FUNG</name>
<dbReference type="EMBL" id="BAABUJ010000037">
    <property type="protein sequence ID" value="GAA5804651.1"/>
    <property type="molecule type" value="Genomic_DNA"/>
</dbReference>
<keyword evidence="3" id="KW-1185">Reference proteome</keyword>
<gene>
    <name evidence="2" type="ORF">HPULCUR_010153</name>
</gene>
<accession>A0ABP9YCI9</accession>
<evidence type="ECO:0000313" key="2">
    <source>
        <dbReference type="EMBL" id="GAA5804651.1"/>
    </source>
</evidence>
<comment type="caution">
    <text evidence="2">The sequence shown here is derived from an EMBL/GenBank/DDBJ whole genome shotgun (WGS) entry which is preliminary data.</text>
</comment>
<feature type="region of interest" description="Disordered" evidence="1">
    <location>
        <begin position="1"/>
        <end position="25"/>
    </location>
</feature>
<protein>
    <recommendedName>
        <fullName evidence="4">PH domain-containing protein</fullName>
    </recommendedName>
</protein>
<sequence length="464" mass="52854">MSNYPTIRNPLLPSPPASSSRSRFRKTELLSNLSLSTTSSTLKTSMSTASIRSFMNQTISQLSNASSTFRFGPNKRIMPSTPSTTVNTNFLSKSVTDHIINKPTKKKDLQNTTCEPLVHYNGPFHTLESLPMEKLNWIKDEQTSALVKNPLTNYNRSIVLRKPLSRSQTYPIISTNLNNQQAKPKAMFYLRTRLFRCGIQVNQETCLSSYVTCEKTGKHSSIAQFDETFLFDVDGSTTATIRVYAQNKSSNIFSSRNKQEICLGTETIKVSLHPKSKTTERFVLNSDPKQGQSNDFQLLVVHGTYISHRTQNMLNNTILFEDFITAYVRTSMVPNRPPLYIIPLDNFISAFDPSEEDDEEIRIDIGARGIALQFSEKAVHKHERRWMLDDLECRMYLLPESSAAAREWESKFNYVGSIFNEVRGWDENSANSFVSDDSNYSYHSSDDDEEDENISLTVPLKLMW</sequence>
<evidence type="ECO:0000256" key="1">
    <source>
        <dbReference type="SAM" id="MobiDB-lite"/>
    </source>
</evidence>
<reference evidence="2 3" key="1">
    <citation type="submission" date="2024-04" db="EMBL/GenBank/DDBJ databases">
        <title>genome sequences of Mucor flavus KT1a and Helicostylum pulchrum KT1b strains isolation_sourced from the surface of a dry-aged beef.</title>
        <authorList>
            <person name="Toyotome T."/>
            <person name="Hosono M."/>
            <person name="Torimaru M."/>
            <person name="Fukuda K."/>
            <person name="Mikami N."/>
        </authorList>
    </citation>
    <scope>NUCLEOTIDE SEQUENCE [LARGE SCALE GENOMIC DNA]</scope>
    <source>
        <strain evidence="2 3">KT1b</strain>
    </source>
</reference>
<proteinExistence type="predicted"/>